<organism evidence="4 5">
    <name type="scientific">Halochromatium salexigens</name>
    <name type="common">Chromatium salexigens</name>
    <dbReference type="NCBI Taxonomy" id="49447"/>
    <lineage>
        <taxon>Bacteria</taxon>
        <taxon>Pseudomonadati</taxon>
        <taxon>Pseudomonadota</taxon>
        <taxon>Gammaproteobacteria</taxon>
        <taxon>Chromatiales</taxon>
        <taxon>Chromatiaceae</taxon>
        <taxon>Halochromatium</taxon>
    </lineage>
</organism>
<dbReference type="InterPro" id="IPR001279">
    <property type="entry name" value="Metallo-B-lactamas"/>
</dbReference>
<keyword evidence="5" id="KW-1185">Reference proteome</keyword>
<dbReference type="Gene3D" id="3.40.50.10890">
    <property type="match status" value="1"/>
</dbReference>
<name>A0AAJ0XGD9_HALSE</name>
<dbReference type="Pfam" id="PF10996">
    <property type="entry name" value="Beta-Casp"/>
    <property type="match status" value="1"/>
</dbReference>
<comment type="caution">
    <text evidence="4">The sequence shown here is derived from an EMBL/GenBank/DDBJ whole genome shotgun (WGS) entry which is preliminary data.</text>
</comment>
<accession>A0AAJ0XGD9</accession>
<dbReference type="PROSITE" id="PS51257">
    <property type="entry name" value="PROKAR_LIPOPROTEIN"/>
    <property type="match status" value="1"/>
</dbReference>
<dbReference type="AlphaFoldDB" id="A0AAJ0XGD9"/>
<dbReference type="SMART" id="SM00849">
    <property type="entry name" value="Lactamase_B"/>
    <property type="match status" value="1"/>
</dbReference>
<feature type="domain" description="Beta-Casp" evidence="3">
    <location>
        <begin position="269"/>
        <end position="407"/>
    </location>
</feature>
<dbReference type="Proteomes" id="UP001296967">
    <property type="component" value="Unassembled WGS sequence"/>
</dbReference>
<evidence type="ECO:0000259" key="3">
    <source>
        <dbReference type="SMART" id="SM01027"/>
    </source>
</evidence>
<reference evidence="4" key="2">
    <citation type="journal article" date="2020" name="Microorganisms">
        <title>Osmotic Adaptation and Compatible Solute Biosynthesis of Phototrophic Bacteria as Revealed from Genome Analyses.</title>
        <authorList>
            <person name="Imhoff J.F."/>
            <person name="Rahn T."/>
            <person name="Kunzel S."/>
            <person name="Keller A."/>
            <person name="Neulinger S.C."/>
        </authorList>
    </citation>
    <scope>NUCLEOTIDE SEQUENCE</scope>
    <source>
        <strain evidence="4">DSM 4395</strain>
    </source>
</reference>
<sequence>MTPKIHHHGATTGVTGSCHELRYPAPDAQNATGYHSLLIDCGLFQGDEAGDDGARANQLQIGFDIAPIQALIITHVHIDHVGRLPYLLAAGYQGPIFTSPASAELLPLVLEDALKVGFTRDQRLIEQVLAVLRSRIIALPFGQWHRLDGQGGVVPLASAGEPPGSAPLIRLQRAGHILGSAYVEIDVPIDVPHKRQRIVFSGDLGAPDTPLLPVPRPPERADILVLESTYGDRCHEDRGTRVERLRTVIEHALADGGTVLIPAFSIGRTQELLYELEGLFHAHGEGGAQARPHWQRLQVVLDSPLAADFTKGYRRLRQVWDDEAQDRLQQGRHPLAFEQLVTVDHHADHMHMVNYLAHSRQPAVVIAASGMCAGGRVVNYLKAMLGDPRHDILFVGYQARGTPGRDIQRYGPRGGYVMLDGERYDIRAQIHTIGGYSAHADQRDLIQFATGIPTAPAEIRLVHGDEDAKAVLAGKLRDVLKRTEVVVPRSLSSCS</sequence>
<dbReference type="PANTHER" id="PTHR11203">
    <property type="entry name" value="CLEAVAGE AND POLYADENYLATION SPECIFICITY FACTOR FAMILY MEMBER"/>
    <property type="match status" value="1"/>
</dbReference>
<dbReference type="RefSeq" id="WP_201245106.1">
    <property type="nucleotide sequence ID" value="NZ_NHSF01000054.1"/>
</dbReference>
<dbReference type="Pfam" id="PF00753">
    <property type="entry name" value="Lactamase_B"/>
    <property type="match status" value="1"/>
</dbReference>
<proteinExistence type="predicted"/>
<dbReference type="InterPro" id="IPR050698">
    <property type="entry name" value="MBL"/>
</dbReference>
<dbReference type="Pfam" id="PF07521">
    <property type="entry name" value="RMMBL"/>
    <property type="match status" value="1"/>
</dbReference>
<evidence type="ECO:0000256" key="1">
    <source>
        <dbReference type="ARBA" id="ARBA00022801"/>
    </source>
</evidence>
<reference evidence="4" key="1">
    <citation type="submission" date="2017-05" db="EMBL/GenBank/DDBJ databases">
        <authorList>
            <person name="Imhoff J.F."/>
            <person name="Rahn T."/>
            <person name="Kuenzel S."/>
            <person name="Neulinger S.C."/>
        </authorList>
    </citation>
    <scope>NUCLEOTIDE SEQUENCE</scope>
    <source>
        <strain evidence="4">DSM 4395</strain>
    </source>
</reference>
<keyword evidence="1 4" id="KW-0378">Hydrolase</keyword>
<dbReference type="GO" id="GO:0016787">
    <property type="term" value="F:hydrolase activity"/>
    <property type="evidence" value="ECO:0007669"/>
    <property type="project" value="UniProtKB-KW"/>
</dbReference>
<evidence type="ECO:0000259" key="2">
    <source>
        <dbReference type="SMART" id="SM00849"/>
    </source>
</evidence>
<feature type="domain" description="Metallo-beta-lactamase" evidence="2">
    <location>
        <begin position="28"/>
        <end position="251"/>
    </location>
</feature>
<dbReference type="InterPro" id="IPR036866">
    <property type="entry name" value="RibonucZ/Hydroxyglut_hydro"/>
</dbReference>
<dbReference type="Gene3D" id="3.60.15.10">
    <property type="entry name" value="Ribonuclease Z/Hydroxyacylglutathione hydrolase-like"/>
    <property type="match status" value="1"/>
</dbReference>
<evidence type="ECO:0000313" key="5">
    <source>
        <dbReference type="Proteomes" id="UP001296967"/>
    </source>
</evidence>
<dbReference type="GO" id="GO:0004521">
    <property type="term" value="F:RNA endonuclease activity"/>
    <property type="evidence" value="ECO:0007669"/>
    <property type="project" value="TreeGrafter"/>
</dbReference>
<dbReference type="EMBL" id="NHSF01000054">
    <property type="protein sequence ID" value="MBK5930572.1"/>
    <property type="molecule type" value="Genomic_DNA"/>
</dbReference>
<gene>
    <name evidence="4" type="ORF">CCR82_08570</name>
</gene>
<dbReference type="SUPFAM" id="SSF56281">
    <property type="entry name" value="Metallo-hydrolase/oxidoreductase"/>
    <property type="match status" value="1"/>
</dbReference>
<protein>
    <submittedName>
        <fullName evidence="4">MBL fold hydrolase</fullName>
    </submittedName>
</protein>
<dbReference type="InterPro" id="IPR022712">
    <property type="entry name" value="Beta_Casp"/>
</dbReference>
<dbReference type="CDD" id="cd16295">
    <property type="entry name" value="TTHA0252-CPSF-like_MBL-fold"/>
    <property type="match status" value="1"/>
</dbReference>
<dbReference type="PANTHER" id="PTHR11203:SF37">
    <property type="entry name" value="INTEGRATOR COMPLEX SUBUNIT 11"/>
    <property type="match status" value="1"/>
</dbReference>
<evidence type="ECO:0000313" key="4">
    <source>
        <dbReference type="EMBL" id="MBK5930572.1"/>
    </source>
</evidence>
<dbReference type="InterPro" id="IPR011108">
    <property type="entry name" value="RMMBL"/>
</dbReference>
<dbReference type="SMART" id="SM01027">
    <property type="entry name" value="Beta-Casp"/>
    <property type="match status" value="1"/>
</dbReference>